<dbReference type="AlphaFoldDB" id="A0A158JWE8"/>
<proteinExistence type="predicted"/>
<reference evidence="1" key="1">
    <citation type="submission" date="2016-01" db="EMBL/GenBank/DDBJ databases">
        <authorList>
            <person name="Peeters C."/>
        </authorList>
    </citation>
    <scope>NUCLEOTIDE SEQUENCE [LARGE SCALE GENOMIC DNA]</scope>
    <source>
        <strain evidence="1">LMG 22940</strain>
    </source>
</reference>
<accession>A0A158JWE8</accession>
<sequence length="137" mass="14812">MTVRYTYRCAACSHHGQVHLDDDSHEGEHTACSACGATATLEWVGGATLHRAAPTVETLMAAAFMPGRDPRSAEYKEGVRAGLTMRIDGRQMVVPYTLGTAQCDAYLAGCEEGKAIWRERTAISSGSLARRDNYTDA</sequence>
<dbReference type="Proteomes" id="UP000054770">
    <property type="component" value="Unassembled WGS sequence"/>
</dbReference>
<evidence type="ECO:0000313" key="2">
    <source>
        <dbReference type="Proteomes" id="UP000054770"/>
    </source>
</evidence>
<dbReference type="EMBL" id="FCON02000052">
    <property type="protein sequence ID" value="SAL73232.1"/>
    <property type="molecule type" value="Genomic_DNA"/>
</dbReference>
<organism evidence="1 2">
    <name type="scientific">Caballeronia choica</name>
    <dbReference type="NCBI Taxonomy" id="326476"/>
    <lineage>
        <taxon>Bacteria</taxon>
        <taxon>Pseudomonadati</taxon>
        <taxon>Pseudomonadota</taxon>
        <taxon>Betaproteobacteria</taxon>
        <taxon>Burkholderiales</taxon>
        <taxon>Burkholderiaceae</taxon>
        <taxon>Caballeronia</taxon>
    </lineage>
</organism>
<keyword evidence="2" id="KW-1185">Reference proteome</keyword>
<protein>
    <submittedName>
        <fullName evidence="1">Uncharacterized protein</fullName>
    </submittedName>
</protein>
<dbReference type="RefSeq" id="WP_087646469.1">
    <property type="nucleotide sequence ID" value="NZ_FCON02000052.1"/>
</dbReference>
<evidence type="ECO:0000313" key="1">
    <source>
        <dbReference type="EMBL" id="SAL73232.1"/>
    </source>
</evidence>
<name>A0A158JWE8_9BURK</name>
<dbReference type="OrthoDB" id="9006242at2"/>
<gene>
    <name evidence="1" type="ORF">AWB68_04390</name>
</gene>
<comment type="caution">
    <text evidence="1">The sequence shown here is derived from an EMBL/GenBank/DDBJ whole genome shotgun (WGS) entry which is preliminary data.</text>
</comment>